<comment type="caution">
    <text evidence="2">The sequence shown here is derived from an EMBL/GenBank/DDBJ whole genome shotgun (WGS) entry which is preliminary data.</text>
</comment>
<keyword evidence="1" id="KW-0472">Membrane</keyword>
<evidence type="ECO:0000313" key="2">
    <source>
        <dbReference type="EMBL" id="RRG17787.1"/>
    </source>
</evidence>
<dbReference type="RefSeq" id="WP_124943540.1">
    <property type="nucleotide sequence ID" value="NZ_RHGY01000006.1"/>
</dbReference>
<dbReference type="Proteomes" id="UP000275836">
    <property type="component" value="Unassembled WGS sequence"/>
</dbReference>
<dbReference type="EMBL" id="RHGY01000006">
    <property type="protein sequence ID" value="RRG17787.1"/>
    <property type="molecule type" value="Genomic_DNA"/>
</dbReference>
<proteinExistence type="predicted"/>
<evidence type="ECO:0000256" key="1">
    <source>
        <dbReference type="SAM" id="Phobius"/>
    </source>
</evidence>
<reference evidence="2 3" key="1">
    <citation type="submission" date="2018-10" db="EMBL/GenBank/DDBJ databases">
        <title>Draft genome sequence of Weissella viridescens UCO-SMC3.</title>
        <authorList>
            <person name="Garcia-Cancino A."/>
            <person name="Espinoza-Monje M."/>
            <person name="Albarracin L."/>
            <person name="Garcia-Castillo V."/>
            <person name="Campos-Martin J."/>
            <person name="Nakano Y."/>
            <person name="Guitierrez-Zamorano C."/>
            <person name="Ikeda-Ohtsubo W."/>
            <person name="Morita H."/>
            <person name="Kitazawa H."/>
            <person name="Villena J."/>
        </authorList>
    </citation>
    <scope>NUCLEOTIDE SEQUENCE [LARGE SCALE GENOMIC DNA]</scope>
    <source>
        <strain evidence="2 3">UCO-SMC3</strain>
    </source>
</reference>
<dbReference type="AlphaFoldDB" id="A0A3P2RAH3"/>
<feature type="transmembrane region" description="Helical" evidence="1">
    <location>
        <begin position="7"/>
        <end position="27"/>
    </location>
</feature>
<gene>
    <name evidence="2" type="ORF">D3P96_06415</name>
</gene>
<keyword evidence="1" id="KW-1133">Transmembrane helix</keyword>
<sequence length="60" mass="6740">MHKQNVGTVIGLLFTLGLLVVDVMAIVMRTSNMLTLATFGNMFFLGMQYQKRKKAKTNAF</sequence>
<name>A0A3P2RAH3_WEIVI</name>
<accession>A0A3P2RAH3</accession>
<organism evidence="2 3">
    <name type="scientific">Weissella viridescens</name>
    <name type="common">Lactobacillus viridescens</name>
    <dbReference type="NCBI Taxonomy" id="1629"/>
    <lineage>
        <taxon>Bacteria</taxon>
        <taxon>Bacillati</taxon>
        <taxon>Bacillota</taxon>
        <taxon>Bacilli</taxon>
        <taxon>Lactobacillales</taxon>
        <taxon>Lactobacillaceae</taxon>
        <taxon>Weissella</taxon>
    </lineage>
</organism>
<evidence type="ECO:0000313" key="3">
    <source>
        <dbReference type="Proteomes" id="UP000275836"/>
    </source>
</evidence>
<keyword evidence="1" id="KW-0812">Transmembrane</keyword>
<feature type="transmembrane region" description="Helical" evidence="1">
    <location>
        <begin position="33"/>
        <end position="49"/>
    </location>
</feature>
<protein>
    <submittedName>
        <fullName evidence="2">Uncharacterized protein</fullName>
    </submittedName>
</protein>